<reference evidence="1 2" key="1">
    <citation type="submission" date="2024-03" db="EMBL/GenBank/DDBJ databases">
        <title>Actinomycetospora sp. OC33-EN06, a novel actinomycete isolated from wild orchid (Aerides multiflora).</title>
        <authorList>
            <person name="Suriyachadkun C."/>
        </authorList>
    </citation>
    <scope>NUCLEOTIDE SEQUENCE [LARGE SCALE GENOMIC DNA]</scope>
    <source>
        <strain evidence="1 2">OC33-EN06</strain>
    </source>
</reference>
<evidence type="ECO:0000313" key="1">
    <source>
        <dbReference type="EMBL" id="MEJ2886760.1"/>
    </source>
</evidence>
<accession>A0ABU8N301</accession>
<dbReference type="EMBL" id="JBBEGL010000002">
    <property type="protein sequence ID" value="MEJ2886760.1"/>
    <property type="molecule type" value="Genomic_DNA"/>
</dbReference>
<organism evidence="1 2">
    <name type="scientific">Actinomycetospora aeridis</name>
    <dbReference type="NCBI Taxonomy" id="3129231"/>
    <lineage>
        <taxon>Bacteria</taxon>
        <taxon>Bacillati</taxon>
        <taxon>Actinomycetota</taxon>
        <taxon>Actinomycetes</taxon>
        <taxon>Pseudonocardiales</taxon>
        <taxon>Pseudonocardiaceae</taxon>
        <taxon>Actinomycetospora</taxon>
    </lineage>
</organism>
<evidence type="ECO:0000313" key="2">
    <source>
        <dbReference type="Proteomes" id="UP001370100"/>
    </source>
</evidence>
<keyword evidence="2" id="KW-1185">Reference proteome</keyword>
<name>A0ABU8N301_9PSEU</name>
<dbReference type="Proteomes" id="UP001370100">
    <property type="component" value="Unassembled WGS sequence"/>
</dbReference>
<gene>
    <name evidence="1" type="ORF">WCD41_09895</name>
</gene>
<proteinExistence type="predicted"/>
<comment type="caution">
    <text evidence="1">The sequence shown here is derived from an EMBL/GenBank/DDBJ whole genome shotgun (WGS) entry which is preliminary data.</text>
</comment>
<protein>
    <submittedName>
        <fullName evidence="1">Uncharacterized protein</fullName>
    </submittedName>
</protein>
<dbReference type="RefSeq" id="WP_337713221.1">
    <property type="nucleotide sequence ID" value="NZ_JBBEGL010000002.1"/>
</dbReference>
<sequence length="111" mass="10633">MDDQDGLRVRPEELRETGAACVAAALEAPAAAPGEAVRTVEVLPGGRAGPAAGGLADRWEAALAGWCADLLTHGEALAAGALAYAAGDGAAASGLTAGSAVGGGDEHGTGR</sequence>